<dbReference type="InterPro" id="IPR011989">
    <property type="entry name" value="ARM-like"/>
</dbReference>
<evidence type="ECO:0000313" key="2">
    <source>
        <dbReference type="Proteomes" id="UP000326061"/>
    </source>
</evidence>
<dbReference type="Gene3D" id="1.25.10.10">
    <property type="entry name" value="Leucine-rich Repeat Variant"/>
    <property type="match status" value="1"/>
</dbReference>
<evidence type="ECO:0000313" key="1">
    <source>
        <dbReference type="EMBL" id="QFR44248.1"/>
    </source>
</evidence>
<dbReference type="AlphaFoldDB" id="A0AAJ4A628"/>
<dbReference type="EMBL" id="CP041166">
    <property type="protein sequence ID" value="QFR44248.1"/>
    <property type="molecule type" value="Genomic_DNA"/>
</dbReference>
<proteinExistence type="predicted"/>
<keyword evidence="2" id="KW-1185">Reference proteome</keyword>
<evidence type="ECO:0008006" key="3">
    <source>
        <dbReference type="Google" id="ProtNLM"/>
    </source>
</evidence>
<dbReference type="Proteomes" id="UP000326061">
    <property type="component" value="Chromosome"/>
</dbReference>
<protein>
    <recommendedName>
        <fullName evidence="3">Leucine rich repeat variant</fullName>
    </recommendedName>
</protein>
<gene>
    <name evidence="1" type="ORF">FJR47_08160</name>
</gene>
<accession>A0AAJ4A628</accession>
<dbReference type="KEGG" id="suln:FJR47_08160"/>
<sequence>MNLKKLQNRSILLFGKSRAFSMDEFESQLKFHKIKLVTEFDENVALVVDGKMMTPYEQNRSDILYEAKSKELEFVSIDVLEKELAKHIDANTLLMSLKLSRNKERLKSFIQNPMIDDELFFKLLKMYSWGGEDFFENDDNRDVSAAIILRFYKNIERNHNVQYATTGFMHLVSQTTDTQLLRAISLLEPIKHNSKIQFEIAKNIGCDEEMQEFFFKSGNPEVFQALSLNKNLKQSIIEEFSKNEKLGTNVAKNIKLTDELFELLKEHRAGLALNESLTLQMQEKLLGYGDEEILYALALNDNIDEKILEQLLKIENKSIKSALYQNRSTPVHILKEAYKNAQYCQEIAKNENTPVEILYQLHLDSRYTRFVMQNPSFGRHIQQENIGWEV</sequence>
<name>A0AAJ4A628_9BACT</name>
<reference evidence="2" key="1">
    <citation type="submission" date="2019-06" db="EMBL/GenBank/DDBJ databases">
        <title>Sulfurimonas gotlandica sp. nov., a chemoautotrophic and psychrotolerant epsilonproteobacterium isolated from a pelagic redoxcline, and an emended description of the genus Sulfurimonas.</title>
        <authorList>
            <person name="Wang S."/>
            <person name="Jiang L."/>
            <person name="Shao Z."/>
        </authorList>
    </citation>
    <scope>NUCLEOTIDE SEQUENCE [LARGE SCALE GENOMIC DNA]</scope>
    <source>
        <strain evidence="2">1-1N</strain>
    </source>
</reference>
<organism evidence="1 2">
    <name type="scientific">Sulfurimonas xiamenensis</name>
    <dbReference type="NCBI Taxonomy" id="2590021"/>
    <lineage>
        <taxon>Bacteria</taxon>
        <taxon>Pseudomonadati</taxon>
        <taxon>Campylobacterota</taxon>
        <taxon>Epsilonproteobacteria</taxon>
        <taxon>Campylobacterales</taxon>
        <taxon>Sulfurimonadaceae</taxon>
        <taxon>Sulfurimonas</taxon>
    </lineage>
</organism>